<keyword evidence="8" id="KW-1185">Reference proteome</keyword>
<dbReference type="Pfam" id="PF00462">
    <property type="entry name" value="Glutaredoxin"/>
    <property type="match status" value="1"/>
</dbReference>
<evidence type="ECO:0000259" key="6">
    <source>
        <dbReference type="Pfam" id="PF00462"/>
    </source>
</evidence>
<dbReference type="OrthoDB" id="9804115at2"/>
<reference evidence="8" key="1">
    <citation type="submission" date="2016-10" db="EMBL/GenBank/DDBJ databases">
        <authorList>
            <person name="Varghese N."/>
            <person name="Submissions S."/>
        </authorList>
    </citation>
    <scope>NUCLEOTIDE SEQUENCE [LARGE SCALE GENOMIC DNA]</scope>
    <source>
        <strain evidence="8">DSM 13234</strain>
    </source>
</reference>
<comment type="similarity">
    <text evidence="1 4">Belongs to the glutaredoxin family. Monothiol subfamily.</text>
</comment>
<dbReference type="AlphaFoldDB" id="A0A1H6HIT3"/>
<evidence type="ECO:0000256" key="2">
    <source>
        <dbReference type="ARBA" id="ARBA00022714"/>
    </source>
</evidence>
<organism evidence="7 8">
    <name type="scientific">Magnetospirillum fulvum</name>
    <name type="common">Rhodospirillum fulvum</name>
    <dbReference type="NCBI Taxonomy" id="1082"/>
    <lineage>
        <taxon>Bacteria</taxon>
        <taxon>Pseudomonadati</taxon>
        <taxon>Pseudomonadota</taxon>
        <taxon>Alphaproteobacteria</taxon>
        <taxon>Rhodospirillales</taxon>
        <taxon>Rhodospirillaceae</taxon>
        <taxon>Magnetospirillum</taxon>
    </lineage>
</organism>
<dbReference type="InterPro" id="IPR004480">
    <property type="entry name" value="Monothiol_GRX-rel"/>
</dbReference>
<dbReference type="SUPFAM" id="SSF52833">
    <property type="entry name" value="Thioredoxin-like"/>
    <property type="match status" value="1"/>
</dbReference>
<dbReference type="NCBIfam" id="TIGR00365">
    <property type="entry name" value="Grx4 family monothiol glutaredoxin"/>
    <property type="match status" value="1"/>
</dbReference>
<keyword evidence="5" id="KW-0408">Iron</keyword>
<dbReference type="PROSITE" id="PS51354">
    <property type="entry name" value="GLUTAREDOXIN_2"/>
    <property type="match status" value="1"/>
</dbReference>
<dbReference type="RefSeq" id="WP_074767791.1">
    <property type="nucleotide sequence ID" value="NZ_FNWO01000006.1"/>
</dbReference>
<dbReference type="InterPro" id="IPR036249">
    <property type="entry name" value="Thioredoxin-like_sf"/>
</dbReference>
<gene>
    <name evidence="7" type="ORF">SAMN04244559_01835</name>
</gene>
<evidence type="ECO:0000256" key="4">
    <source>
        <dbReference type="PIRNR" id="PIRNR005894"/>
    </source>
</evidence>
<keyword evidence="2 5" id="KW-0001">2Fe-2S</keyword>
<dbReference type="Gene3D" id="3.40.30.10">
    <property type="entry name" value="Glutaredoxin"/>
    <property type="match status" value="1"/>
</dbReference>
<keyword evidence="5" id="KW-0479">Metal-binding</keyword>
<feature type="domain" description="Glutaredoxin" evidence="6">
    <location>
        <begin position="19"/>
        <end position="82"/>
    </location>
</feature>
<evidence type="ECO:0000256" key="1">
    <source>
        <dbReference type="ARBA" id="ARBA00009630"/>
    </source>
</evidence>
<dbReference type="PANTHER" id="PTHR10293:SF16">
    <property type="entry name" value="GLUTAREDOXIN-RELATED PROTEIN 5, MITOCHONDRIAL"/>
    <property type="match status" value="1"/>
</dbReference>
<accession>A0A1H6HIT3</accession>
<dbReference type="GO" id="GO:0051537">
    <property type="term" value="F:2 iron, 2 sulfur cluster binding"/>
    <property type="evidence" value="ECO:0007669"/>
    <property type="project" value="UniProtKB-KW"/>
</dbReference>
<evidence type="ECO:0000256" key="3">
    <source>
        <dbReference type="ARBA" id="ARBA00023284"/>
    </source>
</evidence>
<dbReference type="EMBL" id="FNWO01000006">
    <property type="protein sequence ID" value="SEH35727.1"/>
    <property type="molecule type" value="Genomic_DNA"/>
</dbReference>
<name>A0A1H6HIT3_MAGFU</name>
<evidence type="ECO:0000313" key="8">
    <source>
        <dbReference type="Proteomes" id="UP000182983"/>
    </source>
</evidence>
<keyword evidence="3" id="KW-0676">Redox-active center</keyword>
<keyword evidence="5" id="KW-0411">Iron-sulfur</keyword>
<protein>
    <recommendedName>
        <fullName evidence="4">Glutaredoxin</fullName>
    </recommendedName>
</protein>
<dbReference type="GO" id="GO:0046872">
    <property type="term" value="F:metal ion binding"/>
    <property type="evidence" value="ECO:0007669"/>
    <property type="project" value="UniProtKB-KW"/>
</dbReference>
<feature type="binding site" evidence="5">
    <location>
        <position position="32"/>
    </location>
    <ligand>
        <name>[2Fe-2S] cluster</name>
        <dbReference type="ChEBI" id="CHEBI:190135"/>
        <note>ligand shared between dimeric partners</note>
    </ligand>
</feature>
<evidence type="ECO:0000313" key="7">
    <source>
        <dbReference type="EMBL" id="SEH35727.1"/>
    </source>
</evidence>
<proteinExistence type="inferred from homology"/>
<dbReference type="PIRSF" id="PIRSF005894">
    <property type="entry name" value="Monothiol_GRX"/>
    <property type="match status" value="1"/>
</dbReference>
<dbReference type="GO" id="GO:0015036">
    <property type="term" value="F:disulfide oxidoreductase activity"/>
    <property type="evidence" value="ECO:0007669"/>
    <property type="project" value="InterPro"/>
</dbReference>
<dbReference type="InterPro" id="IPR014434">
    <property type="entry name" value="Monothiol_GRX"/>
</dbReference>
<evidence type="ECO:0000256" key="5">
    <source>
        <dbReference type="PIRSR" id="PIRSR005894-2"/>
    </source>
</evidence>
<dbReference type="InterPro" id="IPR002109">
    <property type="entry name" value="Glutaredoxin"/>
</dbReference>
<dbReference type="PANTHER" id="PTHR10293">
    <property type="entry name" value="GLUTAREDOXIN FAMILY MEMBER"/>
    <property type="match status" value="1"/>
</dbReference>
<sequence>MGEDLVLQKIQKEIAENDVVLYMRGTPSAPCCGYSASVVRALKELGVSFLGVDVLSDPSVLAGIRRYSNWPDIPQLYVKGSYLGSSDIVKELEESGELEECLTSQGIACNHEGTGKACPAQA</sequence>
<dbReference type="Proteomes" id="UP000182983">
    <property type="component" value="Unassembled WGS sequence"/>
</dbReference>